<evidence type="ECO:0000256" key="5">
    <source>
        <dbReference type="SAM" id="MobiDB-lite"/>
    </source>
</evidence>
<evidence type="ECO:0000256" key="2">
    <source>
        <dbReference type="ARBA" id="ARBA00022448"/>
    </source>
</evidence>
<protein>
    <submittedName>
        <fullName evidence="7">ABC transporter ATP-binding protein</fullName>
    </submittedName>
</protein>
<comment type="similarity">
    <text evidence="1">Belongs to the ABC transporter superfamily.</text>
</comment>
<name>A0A401YX35_9ACTN</name>
<comment type="caution">
    <text evidence="7">The sequence shown here is derived from an EMBL/GenBank/DDBJ whole genome shotgun (WGS) entry which is preliminary data.</text>
</comment>
<dbReference type="InterPro" id="IPR050319">
    <property type="entry name" value="ABC_transp_ATP-bind"/>
</dbReference>
<keyword evidence="4 7" id="KW-0067">ATP-binding</keyword>
<dbReference type="SUPFAM" id="SSF52540">
    <property type="entry name" value="P-loop containing nucleoside triphosphate hydrolases"/>
    <property type="match status" value="1"/>
</dbReference>
<keyword evidence="2" id="KW-0813">Transport</keyword>
<dbReference type="PROSITE" id="PS00211">
    <property type="entry name" value="ABC_TRANSPORTER_1"/>
    <property type="match status" value="1"/>
</dbReference>
<dbReference type="Proteomes" id="UP000286931">
    <property type="component" value="Unassembled WGS sequence"/>
</dbReference>
<evidence type="ECO:0000256" key="3">
    <source>
        <dbReference type="ARBA" id="ARBA00022741"/>
    </source>
</evidence>
<dbReference type="CDD" id="cd03257">
    <property type="entry name" value="ABC_NikE_OppD_transporters"/>
    <property type="match status" value="1"/>
</dbReference>
<gene>
    <name evidence="7" type="ORF">EHYA_06881</name>
</gene>
<feature type="compositionally biased region" description="Polar residues" evidence="5">
    <location>
        <begin position="1"/>
        <end position="10"/>
    </location>
</feature>
<dbReference type="OrthoDB" id="8481147at2"/>
<evidence type="ECO:0000256" key="1">
    <source>
        <dbReference type="ARBA" id="ARBA00005417"/>
    </source>
</evidence>
<dbReference type="SMART" id="SM00382">
    <property type="entry name" value="AAA"/>
    <property type="match status" value="1"/>
</dbReference>
<sequence>MTALTPNGPSATRGGSVGSDTPVMTVDGVSAVFGHGPRRKTVLHGVDLALLRGRTLGLVGESGSGKSTLAKVMVGLVRPVGGRVLLDDTDVTRWRGRAELFTRRRQVQLIPQDPYASLNPRMTVGETIAEAIDPRRGGATRHRNAVERRLAQVALGADAANRYPHEFSGGQRQRIAIARALAVEPALIIADEITSALDCSVRAEVLNVLTALRRDLGLTMLFISHDLAVVRHVSDDVAVMRHGRLVEVGTAADVFGAPREPYTRLLLSAGSPGAR</sequence>
<dbReference type="Pfam" id="PF00005">
    <property type="entry name" value="ABC_tran"/>
    <property type="match status" value="1"/>
</dbReference>
<feature type="domain" description="ABC transporter" evidence="6">
    <location>
        <begin position="24"/>
        <end position="267"/>
    </location>
</feature>
<accession>A0A401YX35</accession>
<evidence type="ECO:0000256" key="4">
    <source>
        <dbReference type="ARBA" id="ARBA00022840"/>
    </source>
</evidence>
<keyword evidence="8" id="KW-1185">Reference proteome</keyword>
<keyword evidence="3" id="KW-0547">Nucleotide-binding</keyword>
<proteinExistence type="inferred from homology"/>
<dbReference type="InterPro" id="IPR003439">
    <property type="entry name" value="ABC_transporter-like_ATP-bd"/>
</dbReference>
<dbReference type="GO" id="GO:0055085">
    <property type="term" value="P:transmembrane transport"/>
    <property type="evidence" value="ECO:0007669"/>
    <property type="project" value="UniProtKB-ARBA"/>
</dbReference>
<dbReference type="InterPro" id="IPR003593">
    <property type="entry name" value="AAA+_ATPase"/>
</dbReference>
<feature type="region of interest" description="Disordered" evidence="5">
    <location>
        <begin position="1"/>
        <end position="22"/>
    </location>
</feature>
<dbReference type="AlphaFoldDB" id="A0A401YX35"/>
<dbReference type="PANTHER" id="PTHR43776:SF7">
    <property type="entry name" value="D,D-DIPEPTIDE TRANSPORT ATP-BINDING PROTEIN DDPF-RELATED"/>
    <property type="match status" value="1"/>
</dbReference>
<dbReference type="InterPro" id="IPR027417">
    <property type="entry name" value="P-loop_NTPase"/>
</dbReference>
<evidence type="ECO:0000313" key="7">
    <source>
        <dbReference type="EMBL" id="GCD99168.1"/>
    </source>
</evidence>
<dbReference type="PANTHER" id="PTHR43776">
    <property type="entry name" value="TRANSPORT ATP-BINDING PROTEIN"/>
    <property type="match status" value="1"/>
</dbReference>
<evidence type="ECO:0000313" key="8">
    <source>
        <dbReference type="Proteomes" id="UP000286931"/>
    </source>
</evidence>
<dbReference type="EMBL" id="BIFH01000031">
    <property type="protein sequence ID" value="GCD99168.1"/>
    <property type="molecule type" value="Genomic_DNA"/>
</dbReference>
<reference evidence="7 8" key="1">
    <citation type="submission" date="2018-12" db="EMBL/GenBank/DDBJ databases">
        <title>Draft genome sequence of Embleya hyalina NBRC 13850T.</title>
        <authorList>
            <person name="Komaki H."/>
            <person name="Hosoyama A."/>
            <person name="Kimura A."/>
            <person name="Ichikawa N."/>
            <person name="Tamura T."/>
        </authorList>
    </citation>
    <scope>NUCLEOTIDE SEQUENCE [LARGE SCALE GENOMIC DNA]</scope>
    <source>
        <strain evidence="7 8">NBRC 13850</strain>
    </source>
</reference>
<organism evidence="7 8">
    <name type="scientific">Embleya hyalina</name>
    <dbReference type="NCBI Taxonomy" id="516124"/>
    <lineage>
        <taxon>Bacteria</taxon>
        <taxon>Bacillati</taxon>
        <taxon>Actinomycetota</taxon>
        <taxon>Actinomycetes</taxon>
        <taxon>Kitasatosporales</taxon>
        <taxon>Streptomycetaceae</taxon>
        <taxon>Embleya</taxon>
    </lineage>
</organism>
<dbReference type="GO" id="GO:0016887">
    <property type="term" value="F:ATP hydrolysis activity"/>
    <property type="evidence" value="ECO:0007669"/>
    <property type="project" value="InterPro"/>
</dbReference>
<dbReference type="InterPro" id="IPR017871">
    <property type="entry name" value="ABC_transporter-like_CS"/>
</dbReference>
<dbReference type="Gene3D" id="3.40.50.300">
    <property type="entry name" value="P-loop containing nucleotide triphosphate hydrolases"/>
    <property type="match status" value="1"/>
</dbReference>
<evidence type="ECO:0000259" key="6">
    <source>
        <dbReference type="PROSITE" id="PS50893"/>
    </source>
</evidence>
<dbReference type="PROSITE" id="PS50893">
    <property type="entry name" value="ABC_TRANSPORTER_2"/>
    <property type="match status" value="1"/>
</dbReference>
<dbReference type="GO" id="GO:0005524">
    <property type="term" value="F:ATP binding"/>
    <property type="evidence" value="ECO:0007669"/>
    <property type="project" value="UniProtKB-KW"/>
</dbReference>